<name>A0A0C4WSQ7_9GAMM</name>
<keyword evidence="2" id="KW-0808">Transferase</keyword>
<dbReference type="GO" id="GO:0016740">
    <property type="term" value="F:transferase activity"/>
    <property type="evidence" value="ECO:0007669"/>
    <property type="project" value="UniProtKB-KW"/>
</dbReference>
<sequence>MHTRTRIMGGLLAVALTTQLSACGSIFFPDRRGQIDGQIDYLVAGLDAVGLLFYIIPGVIAFAVDFTTGAIYLPPGERYSVAPETLRDTLDADGRVDPAQLRTLIERETGRVLPAGELRALPREAGPGQLAALGLAPAA</sequence>
<keyword evidence="3" id="KW-1185">Reference proteome</keyword>
<keyword evidence="1" id="KW-0472">Membrane</keyword>
<dbReference type="Proteomes" id="UP000068210">
    <property type="component" value="Chromosome"/>
</dbReference>
<proteinExistence type="predicted"/>
<protein>
    <submittedName>
        <fullName evidence="2">Polyribonucleotide nucleotidyltransferase (Polynucleotide phosphorylase)</fullName>
    </submittedName>
</protein>
<organism evidence="2 3">
    <name type="scientific">Azotobacter chroococcum NCIMB 8003</name>
    <dbReference type="NCBI Taxonomy" id="1328314"/>
    <lineage>
        <taxon>Bacteria</taxon>
        <taxon>Pseudomonadati</taxon>
        <taxon>Pseudomonadota</taxon>
        <taxon>Gammaproteobacteria</taxon>
        <taxon>Pseudomonadales</taxon>
        <taxon>Pseudomonadaceae</taxon>
        <taxon>Azotobacter</taxon>
    </lineage>
</organism>
<evidence type="ECO:0000256" key="1">
    <source>
        <dbReference type="SAM" id="Phobius"/>
    </source>
</evidence>
<evidence type="ECO:0000313" key="2">
    <source>
        <dbReference type="EMBL" id="AJE22625.1"/>
    </source>
</evidence>
<evidence type="ECO:0000313" key="3">
    <source>
        <dbReference type="Proteomes" id="UP000068210"/>
    </source>
</evidence>
<dbReference type="STRING" id="1328314.Achr_32160"/>
<dbReference type="KEGG" id="acx:Achr_32160"/>
<dbReference type="HOGENOM" id="CLU_144152_0_0_6"/>
<reference evidence="2 3" key="1">
    <citation type="journal article" date="2015" name="PLoS ONE">
        <title>Azotobacter Genomes: The Genome of Azotobacter chroococcum NCIMB 8003 (ATCC 4412).</title>
        <authorList>
            <person name="Robson R.L."/>
            <person name="Jones R."/>
            <person name="Robson R.M."/>
            <person name="Schwartz A."/>
            <person name="Richardson T.H."/>
        </authorList>
    </citation>
    <scope>NUCLEOTIDE SEQUENCE [LARGE SCALE GENOMIC DNA]</scope>
    <source>
        <strain evidence="2 3">NCIMB 8003</strain>
    </source>
</reference>
<accession>A0A0C4WSQ7</accession>
<gene>
    <name evidence="2" type="ORF">Achr_32160</name>
</gene>
<dbReference type="EMBL" id="CP010415">
    <property type="protein sequence ID" value="AJE22625.1"/>
    <property type="molecule type" value="Genomic_DNA"/>
</dbReference>
<keyword evidence="1" id="KW-0812">Transmembrane</keyword>
<feature type="transmembrane region" description="Helical" evidence="1">
    <location>
        <begin position="48"/>
        <end position="73"/>
    </location>
</feature>
<dbReference type="AlphaFoldDB" id="A0A0C4WSQ7"/>
<dbReference type="RefSeq" id="WP_039805835.1">
    <property type="nucleotide sequence ID" value="NZ_CP010415.1"/>
</dbReference>
<keyword evidence="1" id="KW-1133">Transmembrane helix</keyword>